<feature type="compositionally biased region" description="Polar residues" evidence="1">
    <location>
        <begin position="304"/>
        <end position="324"/>
    </location>
</feature>
<keyword evidence="3" id="KW-1185">Reference proteome</keyword>
<reference evidence="2 3" key="1">
    <citation type="journal article" date="2015" name="Genome Biol.">
        <title>Comparative genomics of Steinernema reveals deeply conserved gene regulatory networks.</title>
        <authorList>
            <person name="Dillman A.R."/>
            <person name="Macchietto M."/>
            <person name="Porter C.F."/>
            <person name="Rogers A."/>
            <person name="Williams B."/>
            <person name="Antoshechkin I."/>
            <person name="Lee M.M."/>
            <person name="Goodwin Z."/>
            <person name="Lu X."/>
            <person name="Lewis E.E."/>
            <person name="Goodrich-Blair H."/>
            <person name="Stock S.P."/>
            <person name="Adams B.J."/>
            <person name="Sternberg P.W."/>
            <person name="Mortazavi A."/>
        </authorList>
    </citation>
    <scope>NUCLEOTIDE SEQUENCE [LARGE SCALE GENOMIC DNA]</scope>
    <source>
        <strain evidence="2 3">ALL</strain>
    </source>
</reference>
<name>A0A4U5LPB8_STECR</name>
<evidence type="ECO:0000313" key="2">
    <source>
        <dbReference type="EMBL" id="TKR57740.1"/>
    </source>
</evidence>
<dbReference type="EMBL" id="AZBU02000014">
    <property type="protein sequence ID" value="TKR57740.1"/>
    <property type="molecule type" value="Genomic_DNA"/>
</dbReference>
<evidence type="ECO:0000256" key="1">
    <source>
        <dbReference type="SAM" id="MobiDB-lite"/>
    </source>
</evidence>
<feature type="region of interest" description="Disordered" evidence="1">
    <location>
        <begin position="95"/>
        <end position="282"/>
    </location>
</feature>
<dbReference type="Proteomes" id="UP000298663">
    <property type="component" value="Unassembled WGS sequence"/>
</dbReference>
<feature type="compositionally biased region" description="Polar residues" evidence="1">
    <location>
        <begin position="374"/>
        <end position="384"/>
    </location>
</feature>
<feature type="compositionally biased region" description="Low complexity" evidence="1">
    <location>
        <begin position="164"/>
        <end position="183"/>
    </location>
</feature>
<protein>
    <submittedName>
        <fullName evidence="2">Uncharacterized protein</fullName>
    </submittedName>
</protein>
<accession>A0A4U5LPB8</accession>
<comment type="caution">
    <text evidence="2">The sequence shown here is derived from an EMBL/GenBank/DDBJ whole genome shotgun (WGS) entry which is preliminary data.</text>
</comment>
<reference evidence="2 3" key="2">
    <citation type="journal article" date="2019" name="G3 (Bethesda)">
        <title>Hybrid Assembly of the Genome of the Entomopathogenic Nematode Steinernema carpocapsae Identifies the X-Chromosome.</title>
        <authorList>
            <person name="Serra L."/>
            <person name="Macchietto M."/>
            <person name="Macias-Munoz A."/>
            <person name="McGill C.J."/>
            <person name="Rodriguez I.M."/>
            <person name="Rodriguez B."/>
            <person name="Murad R."/>
            <person name="Mortazavi A."/>
        </authorList>
    </citation>
    <scope>NUCLEOTIDE SEQUENCE [LARGE SCALE GENOMIC DNA]</scope>
    <source>
        <strain evidence="2 3">ALL</strain>
    </source>
</reference>
<sequence length="781" mass="84662">MLNLRLQGQYDSSSRTFFACFDNKSPYFAQPWWAFLLHARWSSRCSGFRTKLPSRLLKPKGGEDHVFADFRDVLGTEAKAREARLDRLFKLNTVQGASKPSGSRNEACRTPAQVQGPPGRPRYRSQVPGSSPGSSLQAQHCPGASKPSGSRNEGRTPAQVQGPPGRLRSRSQGQGSSPGSPLQAQYRPGASKHSGSRNEAWSTPAPAQDRPGAHQFSGTSASLSRAPGSLLGAPPRIKCSSGPCLRVHAQDPGPRKPQRSLENACASSRTSRTSSIQKPRPGKLARIAFSSLLLSRSFKTQWNPQRSLENACASSRTSGTSSVQKPRPGKLAWIVSSSSTLSRASKHSGSRNEAWRTPAQVQGPPGRPRYRSQGPGSSPESPLQAQYRLGASRPSGSRSEAWRTPAQDRPGAHQFSGTSASLSRAPGSLLGAPPRIKCSSGPACASTPRIQTFGNRSEVWRTPAQVQGPPERPRSRSQGQGSSPGSPLQVHYCPGASKPSGIRNEAWRTPAQVQGPPGRLRSRSQGQGSSPGSPLQAQYRPGASKTVEAVTKPGARLLQLKTVEDREVSHPERLRCCFRQLSEVKISPRTRSQNPMAPVSCNAPSRSLGSRAAVLQRIRPAFSLTSKHVDFWPIGGSFLSDRNHKNAIEMKLLTSNYCETGANLPDFVTLGELLPNEDAHREINRAPEGSVDFFLVHFPALKGASSVDLLGLRTVYHDLCCKKQVARLLPAPKSRGQAKNHFLIGFMSHESLPTILVDRNLLFQRHKSQFAFLWISTGKKA</sequence>
<feature type="compositionally biased region" description="Polar residues" evidence="1">
    <location>
        <begin position="95"/>
        <end position="104"/>
    </location>
</feature>
<feature type="region of interest" description="Disordered" evidence="1">
    <location>
        <begin position="304"/>
        <end position="545"/>
    </location>
</feature>
<feature type="compositionally biased region" description="Low complexity" evidence="1">
    <location>
        <begin position="476"/>
        <end position="489"/>
    </location>
</feature>
<feature type="compositionally biased region" description="Polar residues" evidence="1">
    <location>
        <begin position="127"/>
        <end position="138"/>
    </location>
</feature>
<proteinExistence type="predicted"/>
<organism evidence="2 3">
    <name type="scientific">Steinernema carpocapsae</name>
    <name type="common">Entomopathogenic nematode</name>
    <dbReference type="NCBI Taxonomy" id="34508"/>
    <lineage>
        <taxon>Eukaryota</taxon>
        <taxon>Metazoa</taxon>
        <taxon>Ecdysozoa</taxon>
        <taxon>Nematoda</taxon>
        <taxon>Chromadorea</taxon>
        <taxon>Rhabditida</taxon>
        <taxon>Tylenchina</taxon>
        <taxon>Panagrolaimomorpha</taxon>
        <taxon>Strongyloidoidea</taxon>
        <taxon>Steinernematidae</taxon>
        <taxon>Steinernema</taxon>
    </lineage>
</organism>
<evidence type="ECO:0000313" key="3">
    <source>
        <dbReference type="Proteomes" id="UP000298663"/>
    </source>
</evidence>
<gene>
    <name evidence="2" type="ORF">L596_030401</name>
</gene>
<dbReference type="AlphaFoldDB" id="A0A4U5LPB8"/>
<feature type="compositionally biased region" description="Low complexity" evidence="1">
    <location>
        <begin position="517"/>
        <end position="536"/>
    </location>
</feature>